<dbReference type="Pfam" id="PF02023">
    <property type="entry name" value="SCAN"/>
    <property type="match status" value="1"/>
</dbReference>
<dbReference type="Ensembl" id="ENSPTET00000000863.1">
    <property type="protein sequence ID" value="ENSPTEP00000000572.1"/>
    <property type="gene ID" value="ENSPTEG00000000675.1"/>
</dbReference>
<dbReference type="FunFam" id="3.30.160.60:FF:000290">
    <property type="entry name" value="Zinc finger protein 697 isoform X1"/>
    <property type="match status" value="1"/>
</dbReference>
<feature type="compositionally biased region" description="Polar residues" evidence="11">
    <location>
        <begin position="286"/>
        <end position="308"/>
    </location>
</feature>
<feature type="domain" description="C2H2-type" evidence="12">
    <location>
        <begin position="409"/>
        <end position="436"/>
    </location>
</feature>
<dbReference type="CDD" id="cd07936">
    <property type="entry name" value="SCAN"/>
    <property type="match status" value="1"/>
</dbReference>
<dbReference type="AlphaFoldDB" id="A0A8C9LH76"/>
<evidence type="ECO:0000256" key="6">
    <source>
        <dbReference type="ARBA" id="ARBA00023015"/>
    </source>
</evidence>
<keyword evidence="3" id="KW-0677">Repeat</keyword>
<dbReference type="Pfam" id="PF12874">
    <property type="entry name" value="zf-met"/>
    <property type="match status" value="1"/>
</dbReference>
<keyword evidence="6" id="KW-0805">Transcription regulation</keyword>
<dbReference type="SUPFAM" id="SSF57667">
    <property type="entry name" value="beta-beta-alpha zinc fingers"/>
    <property type="match status" value="3"/>
</dbReference>
<evidence type="ECO:0000256" key="3">
    <source>
        <dbReference type="ARBA" id="ARBA00022737"/>
    </source>
</evidence>
<evidence type="ECO:0000256" key="2">
    <source>
        <dbReference type="ARBA" id="ARBA00022723"/>
    </source>
</evidence>
<feature type="domain" description="C2H2-type" evidence="12">
    <location>
        <begin position="465"/>
        <end position="492"/>
    </location>
</feature>
<evidence type="ECO:0000313" key="15">
    <source>
        <dbReference type="Proteomes" id="UP000694416"/>
    </source>
</evidence>
<dbReference type="PROSITE" id="PS50157">
    <property type="entry name" value="ZINC_FINGER_C2H2_2"/>
    <property type="match status" value="5"/>
</dbReference>
<feature type="domain" description="C2H2-type" evidence="12">
    <location>
        <begin position="353"/>
        <end position="380"/>
    </location>
</feature>
<keyword evidence="5" id="KW-0862">Zinc</keyword>
<feature type="region of interest" description="Disordered" evidence="11">
    <location>
        <begin position="286"/>
        <end position="344"/>
    </location>
</feature>
<evidence type="ECO:0000256" key="9">
    <source>
        <dbReference type="PROSITE-ProRule" id="PRU00042"/>
    </source>
</evidence>
<evidence type="ECO:0000259" key="12">
    <source>
        <dbReference type="PROSITE" id="PS50157"/>
    </source>
</evidence>
<feature type="compositionally biased region" description="Basic and acidic residues" evidence="11">
    <location>
        <begin position="250"/>
        <end position="263"/>
    </location>
</feature>
<evidence type="ECO:0000256" key="11">
    <source>
        <dbReference type="SAM" id="MobiDB-lite"/>
    </source>
</evidence>
<dbReference type="PROSITE" id="PS00028">
    <property type="entry name" value="ZINC_FINGER_C2H2_1"/>
    <property type="match status" value="5"/>
</dbReference>
<keyword evidence="7" id="KW-0804">Transcription</keyword>
<feature type="domain" description="C2H2-type" evidence="12">
    <location>
        <begin position="381"/>
        <end position="408"/>
    </location>
</feature>
<feature type="domain" description="C2H2-type" evidence="12">
    <location>
        <begin position="437"/>
        <end position="464"/>
    </location>
</feature>
<dbReference type="GO" id="GO:0008270">
    <property type="term" value="F:zinc ion binding"/>
    <property type="evidence" value="ECO:0007669"/>
    <property type="project" value="UniProtKB-KW"/>
</dbReference>
<dbReference type="FunFam" id="3.30.160.60:FF:001718">
    <property type="entry name" value="Zinc finger and SCAN domain containing 5A"/>
    <property type="match status" value="1"/>
</dbReference>
<dbReference type="Gene3D" id="1.10.4020.10">
    <property type="entry name" value="DNA breaking-rejoining enzymes"/>
    <property type="match status" value="1"/>
</dbReference>
<reference evidence="14" key="2">
    <citation type="submission" date="2025-09" db="UniProtKB">
        <authorList>
            <consortium name="Ensembl"/>
        </authorList>
    </citation>
    <scope>IDENTIFICATION</scope>
</reference>
<evidence type="ECO:0000256" key="8">
    <source>
        <dbReference type="ARBA" id="ARBA00023242"/>
    </source>
</evidence>
<evidence type="ECO:0000256" key="4">
    <source>
        <dbReference type="ARBA" id="ARBA00022771"/>
    </source>
</evidence>
<organism evidence="14 15">
    <name type="scientific">Piliocolobus tephrosceles</name>
    <name type="common">Ugandan red Colobus</name>
    <dbReference type="NCBI Taxonomy" id="591936"/>
    <lineage>
        <taxon>Eukaryota</taxon>
        <taxon>Metazoa</taxon>
        <taxon>Chordata</taxon>
        <taxon>Craniata</taxon>
        <taxon>Vertebrata</taxon>
        <taxon>Euteleostomi</taxon>
        <taxon>Mammalia</taxon>
        <taxon>Eutheria</taxon>
        <taxon>Euarchontoglires</taxon>
        <taxon>Primates</taxon>
        <taxon>Haplorrhini</taxon>
        <taxon>Catarrhini</taxon>
        <taxon>Cercopithecidae</taxon>
        <taxon>Colobinae</taxon>
        <taxon>Piliocolobus</taxon>
    </lineage>
</organism>
<evidence type="ECO:0000256" key="5">
    <source>
        <dbReference type="ARBA" id="ARBA00022833"/>
    </source>
</evidence>
<dbReference type="InterPro" id="IPR013087">
    <property type="entry name" value="Znf_C2H2_type"/>
</dbReference>
<evidence type="ECO:0000259" key="13">
    <source>
        <dbReference type="PROSITE" id="PS50804"/>
    </source>
</evidence>
<dbReference type="InterPro" id="IPR050331">
    <property type="entry name" value="Zinc_finger"/>
</dbReference>
<dbReference type="Pfam" id="PF00096">
    <property type="entry name" value="zf-C2H2"/>
    <property type="match status" value="4"/>
</dbReference>
<dbReference type="Gene3D" id="3.30.160.60">
    <property type="entry name" value="Classic Zinc Finger"/>
    <property type="match status" value="5"/>
</dbReference>
<evidence type="ECO:0000256" key="10">
    <source>
        <dbReference type="PROSITE-ProRule" id="PRU00187"/>
    </source>
</evidence>
<feature type="compositionally biased region" description="Basic and acidic residues" evidence="11">
    <location>
        <begin position="220"/>
        <end position="232"/>
    </location>
</feature>
<feature type="compositionally biased region" description="Polar residues" evidence="11">
    <location>
        <begin position="162"/>
        <end position="172"/>
    </location>
</feature>
<keyword evidence="4 9" id="KW-0863">Zinc-finger</keyword>
<dbReference type="PANTHER" id="PTHR16515:SF49">
    <property type="entry name" value="GASTRULA ZINC FINGER PROTEIN XLCGF49.1-LIKE-RELATED"/>
    <property type="match status" value="1"/>
</dbReference>
<dbReference type="FunFam" id="3.30.160.60:FF:002343">
    <property type="entry name" value="Zinc finger protein 33A"/>
    <property type="match status" value="2"/>
</dbReference>
<dbReference type="Proteomes" id="UP000694416">
    <property type="component" value="Unplaced"/>
</dbReference>
<evidence type="ECO:0000256" key="1">
    <source>
        <dbReference type="ARBA" id="ARBA00004123"/>
    </source>
</evidence>
<sequence length="493" mass="55334">MAANCTSSWRQREPCNRPGLELPRSMASSETQLGNHNVDPEISHVNFRMMFTCPKESDPIQALRKLTELCRLWLRPDLHTKEQILDMLVMEQFMISMPQELQVLVQVNGVQSCKDLEDLLRNHRRPKKWTVVTFHGKDYLMLDSDVEMAEAPASARDDPRGVSSQRASSVNQMHPGEGQARRELQTLPRVPAPSRRQGDFLLPETVVMKGGPKTLSPKPTLEKDLNVDREENPGLTSPEPQLPNGPTDLVRAKEGKEPKKRASVENVNADTPSACVVEREASTYSVNSGEALNLSSSKPDATSISQEEPQGGATPVGNRESPGQAEINPVHSPGPASPTSHPNGQEAKALLSIVCDVCNKSFKYFSQLSIHRRSHTGERPFQCDLCRKRFLQLSDLRVHQRIHTGERPYSCDVCQKQFAHESTLQGHKRIHTGEKPFKCKCCSKVFSHKGNLNVHQRTHSGEKPYKCPKCQKTFRQLGTFKRHLKTHQESTSQ</sequence>
<dbReference type="GO" id="GO:0005634">
    <property type="term" value="C:nucleus"/>
    <property type="evidence" value="ECO:0007669"/>
    <property type="project" value="UniProtKB-SubCell"/>
</dbReference>
<feature type="region of interest" description="Disordered" evidence="11">
    <location>
        <begin position="1"/>
        <end position="24"/>
    </location>
</feature>
<comment type="subcellular location">
    <subcellularLocation>
        <location evidence="1 10">Nucleus</location>
    </subcellularLocation>
</comment>
<feature type="domain" description="SCAN box" evidence="13">
    <location>
        <begin position="59"/>
        <end position="125"/>
    </location>
</feature>
<dbReference type="SMART" id="SM00355">
    <property type="entry name" value="ZnF_C2H2"/>
    <property type="match status" value="5"/>
</dbReference>
<dbReference type="InterPro" id="IPR038269">
    <property type="entry name" value="SCAN_sf"/>
</dbReference>
<dbReference type="GO" id="GO:0010468">
    <property type="term" value="P:regulation of gene expression"/>
    <property type="evidence" value="ECO:0007669"/>
    <property type="project" value="TreeGrafter"/>
</dbReference>
<name>A0A8C9LH76_9PRIM</name>
<evidence type="ECO:0000313" key="14">
    <source>
        <dbReference type="Ensembl" id="ENSPTEP00000000572.1"/>
    </source>
</evidence>
<reference evidence="14" key="1">
    <citation type="submission" date="2025-08" db="UniProtKB">
        <authorList>
            <consortium name="Ensembl"/>
        </authorList>
    </citation>
    <scope>IDENTIFICATION</scope>
</reference>
<keyword evidence="15" id="KW-1185">Reference proteome</keyword>
<feature type="region of interest" description="Disordered" evidence="11">
    <location>
        <begin position="150"/>
        <end position="274"/>
    </location>
</feature>
<dbReference type="PANTHER" id="PTHR16515">
    <property type="entry name" value="PR DOMAIN ZINC FINGER PROTEIN"/>
    <property type="match status" value="1"/>
</dbReference>
<gene>
    <name evidence="14" type="primary">ZSCAN5B</name>
</gene>
<dbReference type="InterPro" id="IPR003309">
    <property type="entry name" value="SCAN_dom"/>
</dbReference>
<proteinExistence type="predicted"/>
<dbReference type="PROSITE" id="PS50804">
    <property type="entry name" value="SCAN_BOX"/>
    <property type="match status" value="1"/>
</dbReference>
<dbReference type="SMART" id="SM00431">
    <property type="entry name" value="SCAN"/>
    <property type="match status" value="1"/>
</dbReference>
<dbReference type="InterPro" id="IPR036236">
    <property type="entry name" value="Znf_C2H2_sf"/>
</dbReference>
<dbReference type="SUPFAM" id="SSF47353">
    <property type="entry name" value="Retrovirus capsid dimerization domain-like"/>
    <property type="match status" value="1"/>
</dbReference>
<protein>
    <submittedName>
        <fullName evidence="14">Zinc finger and SCAN domain containing 5B</fullName>
    </submittedName>
</protein>
<evidence type="ECO:0000256" key="7">
    <source>
        <dbReference type="ARBA" id="ARBA00023163"/>
    </source>
</evidence>
<keyword evidence="2" id="KW-0479">Metal-binding</keyword>
<accession>A0A8C9LH76</accession>
<keyword evidence="8 10" id="KW-0539">Nucleus</keyword>